<evidence type="ECO:0000313" key="2">
    <source>
        <dbReference type="Proteomes" id="UP001148737"/>
    </source>
</evidence>
<keyword evidence="2" id="KW-1185">Reference proteome</keyword>
<evidence type="ECO:0000313" key="1">
    <source>
        <dbReference type="EMBL" id="KAJ3499180.1"/>
    </source>
</evidence>
<sequence>MSEAGLDPSQPAKDPYNPRINLRQRKWAPKVRTGCATCRSRRIKCDEAKPSCKRCTTSRIVCDFVSRGAKASLAPTLTVSGSPLLAQPTQSEQELIHLFRTKLTLNSADEFNEDLWRVHIPLASQSHEPIWHASIAFAALWRYQMAKSSTDKLFKRQMHEESIRQYSSALNCIIQLTRKPKLSMADKSSILVANVLFLRCCMYRGDAKAGQAIVASSVQLIQHWDMFGSDKSSTPIPSNMIVLFFSKMGRYLYQSLLTTGHSPWQWEKGLTALQDQPIISYTDACLELEMIWTGARAVIEDLPVQPKMKQMERAYGLQVKFRDSLDMWNSKFDALRRLAHTPGTDQIRLTVLLVRKILVSILVNVDIGRLETSWDDYYKDFERATLLAESVLMTGGTDRDKRKTIFTPMLAKSLHFMARVCRHPRLRRQIVKLLAPQLGMVRLLSLEEDYSPTQIQETIIAVEESGKNGTSDVICNEQLKMQIDIAMVSKPAQNDTEGPPEKPHCTVIGAGVIGLSVAYRLLLADYRVTIVARDFPQPFETTDAKTQINYTSLWAGAHNRWVLPTSEHDIDGMRDHAFARSTFSHMSELLSAYGTETGIAFTPGVEYLEDPVPDVYRDLTVYKATEELGMQDFRFLGKGDLPEHVAWGCEYRSWCVNPMVYCMFLLRRICLLGGQVAKMELRALEEVTTLSTLDTSTIINCSGIGFGDPAVFPTRGQTVLVAEDCPATITRQNSNGTWTFCVPRPCSGGTIIGGTKQPDDWSLDADPAVREQLLNAFSKTYTKIFADGKKPHVLRDIVGRRPTRKGGMRLEKQALTTGHRVIHAYGLGGRGYELSWGVAEAVLDLVKS</sequence>
<comment type="caution">
    <text evidence="1">The sequence shown here is derived from an EMBL/GenBank/DDBJ whole genome shotgun (WGS) entry which is preliminary data.</text>
</comment>
<dbReference type="Proteomes" id="UP001148737">
    <property type="component" value="Unassembled WGS sequence"/>
</dbReference>
<proteinExistence type="predicted"/>
<protein>
    <submittedName>
        <fullName evidence="1">Uncharacterized protein</fullName>
    </submittedName>
</protein>
<dbReference type="EMBL" id="JANAKD010000019">
    <property type="protein sequence ID" value="KAJ3499180.1"/>
    <property type="molecule type" value="Genomic_DNA"/>
</dbReference>
<gene>
    <name evidence="1" type="ORF">NLG97_g527</name>
</gene>
<accession>A0ACC1R690</accession>
<organism evidence="1 2">
    <name type="scientific">Lecanicillium saksenae</name>
    <dbReference type="NCBI Taxonomy" id="468837"/>
    <lineage>
        <taxon>Eukaryota</taxon>
        <taxon>Fungi</taxon>
        <taxon>Dikarya</taxon>
        <taxon>Ascomycota</taxon>
        <taxon>Pezizomycotina</taxon>
        <taxon>Sordariomycetes</taxon>
        <taxon>Hypocreomycetidae</taxon>
        <taxon>Hypocreales</taxon>
        <taxon>Cordycipitaceae</taxon>
        <taxon>Lecanicillium</taxon>
    </lineage>
</organism>
<name>A0ACC1R690_9HYPO</name>
<reference evidence="1" key="1">
    <citation type="submission" date="2022-07" db="EMBL/GenBank/DDBJ databases">
        <title>Genome Sequence of Lecanicillium saksenae.</title>
        <authorList>
            <person name="Buettner E."/>
        </authorList>
    </citation>
    <scope>NUCLEOTIDE SEQUENCE</scope>
    <source>
        <strain evidence="1">VT-O1</strain>
    </source>
</reference>